<evidence type="ECO:0000256" key="2">
    <source>
        <dbReference type="ARBA" id="ARBA00023002"/>
    </source>
</evidence>
<dbReference type="InterPro" id="IPR029039">
    <property type="entry name" value="Flavoprotein-like_sf"/>
</dbReference>
<reference evidence="4" key="1">
    <citation type="submission" date="2021-10" db="EMBL/GenBank/DDBJ databases">
        <title>Roseicella aerolatum sp. nov., isolated from aerosols of e-waste dismantling site.</title>
        <authorList>
            <person name="Qin T."/>
        </authorList>
    </citation>
    <scope>NUCLEOTIDE SEQUENCE</scope>
    <source>
        <strain evidence="4">GB24</strain>
    </source>
</reference>
<dbReference type="PANTHER" id="PTHR10204">
    <property type="entry name" value="NAD P H OXIDOREDUCTASE-RELATED"/>
    <property type="match status" value="1"/>
</dbReference>
<accession>A0A9X1IEN7</accession>
<organism evidence="4 5">
    <name type="scientific">Roseicella aerolata</name>
    <dbReference type="NCBI Taxonomy" id="2883479"/>
    <lineage>
        <taxon>Bacteria</taxon>
        <taxon>Pseudomonadati</taxon>
        <taxon>Pseudomonadota</taxon>
        <taxon>Alphaproteobacteria</taxon>
        <taxon>Acetobacterales</taxon>
        <taxon>Roseomonadaceae</taxon>
        <taxon>Roseicella</taxon>
    </lineage>
</organism>
<evidence type="ECO:0000259" key="3">
    <source>
        <dbReference type="Pfam" id="PF02525"/>
    </source>
</evidence>
<comment type="similarity">
    <text evidence="1">Belongs to the NAD(P)H dehydrogenase (quinone) family.</text>
</comment>
<dbReference type="GO" id="GO:0003955">
    <property type="term" value="F:NAD(P)H dehydrogenase (quinone) activity"/>
    <property type="evidence" value="ECO:0007669"/>
    <property type="project" value="TreeGrafter"/>
</dbReference>
<dbReference type="Gene3D" id="3.40.50.360">
    <property type="match status" value="1"/>
</dbReference>
<gene>
    <name evidence="4" type="ORF">LHA35_13820</name>
</gene>
<dbReference type="GO" id="GO:0005829">
    <property type="term" value="C:cytosol"/>
    <property type="evidence" value="ECO:0007669"/>
    <property type="project" value="TreeGrafter"/>
</dbReference>
<dbReference type="SUPFAM" id="SSF52218">
    <property type="entry name" value="Flavoproteins"/>
    <property type="match status" value="1"/>
</dbReference>
<protein>
    <submittedName>
        <fullName evidence="4">NAD(P)H-dependent oxidoreductase</fullName>
    </submittedName>
</protein>
<evidence type="ECO:0000313" key="4">
    <source>
        <dbReference type="EMBL" id="MCB4822811.1"/>
    </source>
</evidence>
<evidence type="ECO:0000256" key="1">
    <source>
        <dbReference type="ARBA" id="ARBA00006252"/>
    </source>
</evidence>
<comment type="caution">
    <text evidence="4">The sequence shown here is derived from an EMBL/GenBank/DDBJ whole genome shotgun (WGS) entry which is preliminary data.</text>
</comment>
<dbReference type="PANTHER" id="PTHR10204:SF34">
    <property type="entry name" value="NAD(P)H DEHYDROGENASE [QUINONE] 1 ISOFORM 1"/>
    <property type="match status" value="1"/>
</dbReference>
<evidence type="ECO:0000313" key="5">
    <source>
        <dbReference type="Proteomes" id="UP001139311"/>
    </source>
</evidence>
<name>A0A9X1IEN7_9PROT</name>
<dbReference type="InterPro" id="IPR003680">
    <property type="entry name" value="Flavodoxin_fold"/>
</dbReference>
<feature type="domain" description="Flavodoxin-like fold" evidence="3">
    <location>
        <begin position="1"/>
        <end position="134"/>
    </location>
</feature>
<dbReference type="RefSeq" id="WP_226608859.1">
    <property type="nucleotide sequence ID" value="NZ_JAJAQI010000019.1"/>
</dbReference>
<dbReference type="Proteomes" id="UP001139311">
    <property type="component" value="Unassembled WGS sequence"/>
</dbReference>
<dbReference type="InterPro" id="IPR051545">
    <property type="entry name" value="NAD(P)H_dehydrogenase_qn"/>
</dbReference>
<keyword evidence="2" id="KW-0560">Oxidoreductase</keyword>
<dbReference type="AlphaFoldDB" id="A0A9X1IEN7"/>
<proteinExistence type="inferred from homology"/>
<dbReference type="Pfam" id="PF02525">
    <property type="entry name" value="Flavodoxin_2"/>
    <property type="match status" value="1"/>
</dbReference>
<sequence length="195" mass="22243">MKVLMIACHPRADSYSAALRQAAGEALTAAGHEVRLRDLHASGFVPVMSAEEHRITNTPGANEAAVAQEAADLRWAEALVLVYPTWWYGMPAMLKGWFDRVWLPGIAFRIGPGAIEPLLTNIRRIAVVTTYGSPLWLLWYIGWPDRKVMGRGLRRLCASDCRLDWLYLTRMDHRQRPELEDFLRRVHGFFAGWRD</sequence>
<keyword evidence="5" id="KW-1185">Reference proteome</keyword>
<dbReference type="EMBL" id="JAJAQI010000019">
    <property type="protein sequence ID" value="MCB4822811.1"/>
    <property type="molecule type" value="Genomic_DNA"/>
</dbReference>